<dbReference type="OrthoDB" id="738796at2759"/>
<reference evidence="3" key="1">
    <citation type="journal article" date="2017" name="Cell">
        <title>Insights into land plant evolution garnered from the Marchantia polymorpha genome.</title>
        <authorList>
            <person name="Bowman J.L."/>
            <person name="Kohchi T."/>
            <person name="Yamato K.T."/>
            <person name="Jenkins J."/>
            <person name="Shu S."/>
            <person name="Ishizaki K."/>
            <person name="Yamaoka S."/>
            <person name="Nishihama R."/>
            <person name="Nakamura Y."/>
            <person name="Berger F."/>
            <person name="Adam C."/>
            <person name="Aki S.S."/>
            <person name="Althoff F."/>
            <person name="Araki T."/>
            <person name="Arteaga-Vazquez M.A."/>
            <person name="Balasubrmanian S."/>
            <person name="Barry K."/>
            <person name="Bauer D."/>
            <person name="Boehm C.R."/>
            <person name="Briginshaw L."/>
            <person name="Caballero-Perez J."/>
            <person name="Catarino B."/>
            <person name="Chen F."/>
            <person name="Chiyoda S."/>
            <person name="Chovatia M."/>
            <person name="Davies K.M."/>
            <person name="Delmans M."/>
            <person name="Demura T."/>
            <person name="Dierschke T."/>
            <person name="Dolan L."/>
            <person name="Dorantes-Acosta A.E."/>
            <person name="Eklund D.M."/>
            <person name="Florent S.N."/>
            <person name="Flores-Sandoval E."/>
            <person name="Fujiyama A."/>
            <person name="Fukuzawa H."/>
            <person name="Galik B."/>
            <person name="Grimanelli D."/>
            <person name="Grimwood J."/>
            <person name="Grossniklaus U."/>
            <person name="Hamada T."/>
            <person name="Haseloff J."/>
            <person name="Hetherington A.J."/>
            <person name="Higo A."/>
            <person name="Hirakawa Y."/>
            <person name="Hundley H.N."/>
            <person name="Ikeda Y."/>
            <person name="Inoue K."/>
            <person name="Inoue S.I."/>
            <person name="Ishida S."/>
            <person name="Jia Q."/>
            <person name="Kakita M."/>
            <person name="Kanazawa T."/>
            <person name="Kawai Y."/>
            <person name="Kawashima T."/>
            <person name="Kennedy M."/>
            <person name="Kinose K."/>
            <person name="Kinoshita T."/>
            <person name="Kohara Y."/>
            <person name="Koide E."/>
            <person name="Komatsu K."/>
            <person name="Kopischke S."/>
            <person name="Kubo M."/>
            <person name="Kyozuka J."/>
            <person name="Lagercrantz U."/>
            <person name="Lin S.S."/>
            <person name="Lindquist E."/>
            <person name="Lipzen A.M."/>
            <person name="Lu C.W."/>
            <person name="De Luna E."/>
            <person name="Martienssen R.A."/>
            <person name="Minamino N."/>
            <person name="Mizutani M."/>
            <person name="Mizutani M."/>
            <person name="Mochizuki N."/>
            <person name="Monte I."/>
            <person name="Mosher R."/>
            <person name="Nagasaki H."/>
            <person name="Nakagami H."/>
            <person name="Naramoto S."/>
            <person name="Nishitani K."/>
            <person name="Ohtani M."/>
            <person name="Okamoto T."/>
            <person name="Okumura M."/>
            <person name="Phillips J."/>
            <person name="Pollak B."/>
            <person name="Reinders A."/>
            <person name="Rovekamp M."/>
            <person name="Sano R."/>
            <person name="Sawa S."/>
            <person name="Schmid M.W."/>
            <person name="Shirakawa M."/>
            <person name="Solano R."/>
            <person name="Spunde A."/>
            <person name="Suetsugu N."/>
            <person name="Sugano S."/>
            <person name="Sugiyama A."/>
            <person name="Sun R."/>
            <person name="Suzuki Y."/>
            <person name="Takenaka M."/>
            <person name="Takezawa D."/>
            <person name="Tomogane H."/>
            <person name="Tsuzuki M."/>
            <person name="Ueda T."/>
            <person name="Umeda M."/>
            <person name="Ward J.M."/>
            <person name="Watanabe Y."/>
            <person name="Yazaki K."/>
            <person name="Yokoyama R."/>
            <person name="Yoshitake Y."/>
            <person name="Yotsui I."/>
            <person name="Zachgo S."/>
            <person name="Schmutz J."/>
        </authorList>
    </citation>
    <scope>NUCLEOTIDE SEQUENCE [LARGE SCALE GENOMIC DNA]</scope>
    <source>
        <strain evidence="3">Tak-1</strain>
    </source>
</reference>
<gene>
    <name evidence="2" type="ORF">MARPO_0541s0001</name>
</gene>
<evidence type="ECO:0000313" key="3">
    <source>
        <dbReference type="Proteomes" id="UP000244005"/>
    </source>
</evidence>
<sequence>MQEAGMAVGWPLGLGHDTTGWPLGLRLRLTQEDLQWPREPHLDDSPSYSTNSSSLDTESTRSFFQDKSISLGALIGLPINQFAAASNGANHNHNHSHGHSQQAQRRARNGNNMLRVFPASTSSGSRCGSEHGHKSRSSHGSNRPQQASKGAASAAWALLSVLSCARVPSGATEATAATGGSRSSKSSSAASSVSSRFRSSEHSTSNPPAAAETARPGAGGGAGAQFACRTSPANKLYDNITFEEEAADHDESHSSEWNPLFASSSLENVEDEDDLDRDAAVPESLQHMQSLMRSHSSYSDSTQASDWSSASESCDLRHSKPSPLARHDLSSQFGKHSALHMLISRMVCCRSTPTSTPDFPPPCPRS</sequence>
<feature type="region of interest" description="Disordered" evidence="1">
    <location>
        <begin position="86"/>
        <end position="149"/>
    </location>
</feature>
<accession>A0A2R6VYM9</accession>
<evidence type="ECO:0000313" key="2">
    <source>
        <dbReference type="EMBL" id="PTQ26712.1"/>
    </source>
</evidence>
<dbReference type="Proteomes" id="UP000244005">
    <property type="component" value="Unassembled WGS sequence"/>
</dbReference>
<feature type="compositionally biased region" description="Low complexity" evidence="1">
    <location>
        <begin position="45"/>
        <end position="57"/>
    </location>
</feature>
<dbReference type="InterPro" id="IPR040344">
    <property type="entry name" value="At3g17950-like"/>
</dbReference>
<organism evidence="2 3">
    <name type="scientific">Marchantia polymorpha</name>
    <name type="common">Common liverwort</name>
    <name type="synonym">Marchantia aquatica</name>
    <dbReference type="NCBI Taxonomy" id="3197"/>
    <lineage>
        <taxon>Eukaryota</taxon>
        <taxon>Viridiplantae</taxon>
        <taxon>Streptophyta</taxon>
        <taxon>Embryophyta</taxon>
        <taxon>Marchantiophyta</taxon>
        <taxon>Marchantiopsida</taxon>
        <taxon>Marchantiidae</taxon>
        <taxon>Marchantiales</taxon>
        <taxon>Marchantiaceae</taxon>
        <taxon>Marchantia</taxon>
    </lineage>
</organism>
<evidence type="ECO:0000256" key="1">
    <source>
        <dbReference type="SAM" id="MobiDB-lite"/>
    </source>
</evidence>
<name>A0A2R6VYM9_MARPO</name>
<dbReference type="EMBL" id="KZ773151">
    <property type="protein sequence ID" value="PTQ26712.1"/>
    <property type="molecule type" value="Genomic_DNA"/>
</dbReference>
<dbReference type="AlphaFoldDB" id="A0A2R6VYM9"/>
<protein>
    <submittedName>
        <fullName evidence="2">Uncharacterized protein</fullName>
    </submittedName>
</protein>
<feature type="compositionally biased region" description="Low complexity" evidence="1">
    <location>
        <begin position="174"/>
        <end position="216"/>
    </location>
</feature>
<keyword evidence="3" id="KW-1185">Reference proteome</keyword>
<feature type="region of interest" description="Disordered" evidence="1">
    <location>
        <begin position="37"/>
        <end position="59"/>
    </location>
</feature>
<dbReference type="PANTHER" id="PTHR33544">
    <property type="entry name" value="DUF4005 DOMAIN-CONTAINING PROTEIN-RELATED"/>
    <property type="match status" value="1"/>
</dbReference>
<feature type="region of interest" description="Disordered" evidence="1">
    <location>
        <begin position="174"/>
        <end position="226"/>
    </location>
</feature>
<proteinExistence type="predicted"/>